<dbReference type="CDD" id="cd02508">
    <property type="entry name" value="ADP_Glucose_PP"/>
    <property type="match status" value="1"/>
</dbReference>
<name>A0A0A0JAF0_9MICO</name>
<evidence type="ECO:0000256" key="1">
    <source>
        <dbReference type="ARBA" id="ARBA00010443"/>
    </source>
</evidence>
<evidence type="ECO:0000256" key="3">
    <source>
        <dbReference type="ARBA" id="ARBA00022695"/>
    </source>
</evidence>
<keyword evidence="8" id="KW-1185">Reference proteome</keyword>
<dbReference type="PANTHER" id="PTHR43523">
    <property type="entry name" value="GLUCOSE-1-PHOSPHATE ADENYLYLTRANSFERASE-RELATED"/>
    <property type="match status" value="1"/>
</dbReference>
<dbReference type="eggNOG" id="COG0448">
    <property type="taxonomic scope" value="Bacteria"/>
</dbReference>
<sequence length="415" mass="44068">MAQRTRARRPKVLAIVQAGGKGSRMDVLTRERAKPALPYAGQFQLVDFALSSLAHSGVADVWLSVQYLATSLHKHVASGRPWDLDRTRGGLQWLPPQEGSGAASQDGFSEGNGDDLYRNLDAIRDFGADVVLVLSADSVYSLDLRDVIDQHLDGGSSCTIVTKDVTRSQAVAKGVVTLGPGQRVTRFDYKPDDPATTTIAAEIFAYDPTSLTETLEAIRAERVNDAEGDDSGVGDFGEHLIPRLVAGGDVHAFELPGYWRDLGTPSEYVAAHRDLLAGRVDVFDDPAWPMLTRWPELPCAMVRRGATVDGSVVSAGCDVAGTVVRSVLGPGVRVAKGALVEDSIVFAETTVEAQAEVRAAIIDSRCVVARGARVGETPPGTRIGEDRLVLVGRDSGIGRGAVVAPGARLEPGTHA</sequence>
<dbReference type="AlphaFoldDB" id="A0A0A0JAF0"/>
<comment type="similarity">
    <text evidence="1">Belongs to the bacterial/plant glucose-1-phosphate adenylyltransferase family.</text>
</comment>
<dbReference type="InterPro" id="IPR011831">
    <property type="entry name" value="ADP-Glc_PPase"/>
</dbReference>
<dbReference type="OrthoDB" id="9801810at2"/>
<evidence type="ECO:0000313" key="7">
    <source>
        <dbReference type="EMBL" id="KGN34113.1"/>
    </source>
</evidence>
<dbReference type="InterPro" id="IPR011004">
    <property type="entry name" value="Trimer_LpxA-like_sf"/>
</dbReference>
<keyword evidence="3" id="KW-0548">Nucleotidyltransferase</keyword>
<dbReference type="GO" id="GO:0008878">
    <property type="term" value="F:glucose-1-phosphate adenylyltransferase activity"/>
    <property type="evidence" value="ECO:0007669"/>
    <property type="project" value="InterPro"/>
</dbReference>
<gene>
    <name evidence="7" type="ORF">N802_11950</name>
</gene>
<dbReference type="InterPro" id="IPR029044">
    <property type="entry name" value="Nucleotide-diphossugar_trans"/>
</dbReference>
<dbReference type="Gene3D" id="2.160.10.10">
    <property type="entry name" value="Hexapeptide repeat proteins"/>
    <property type="match status" value="1"/>
</dbReference>
<evidence type="ECO:0000313" key="8">
    <source>
        <dbReference type="Proteomes" id="UP000030002"/>
    </source>
</evidence>
<organism evidence="7 8">
    <name type="scientific">Knoellia sinensis KCTC 19936</name>
    <dbReference type="NCBI Taxonomy" id="1385520"/>
    <lineage>
        <taxon>Bacteria</taxon>
        <taxon>Bacillati</taxon>
        <taxon>Actinomycetota</taxon>
        <taxon>Actinomycetes</taxon>
        <taxon>Micrococcales</taxon>
        <taxon>Intrasporangiaceae</taxon>
        <taxon>Knoellia</taxon>
    </lineage>
</organism>
<dbReference type="CDD" id="cd04651">
    <property type="entry name" value="LbH_G1P_AT_C"/>
    <property type="match status" value="1"/>
</dbReference>
<dbReference type="SUPFAM" id="SSF51161">
    <property type="entry name" value="Trimeric LpxA-like enzymes"/>
    <property type="match status" value="1"/>
</dbReference>
<evidence type="ECO:0000259" key="5">
    <source>
        <dbReference type="Pfam" id="PF00483"/>
    </source>
</evidence>
<protein>
    <submittedName>
        <fullName evidence="7">Nucleotidyl transferase</fullName>
    </submittedName>
</protein>
<keyword evidence="2 7" id="KW-0808">Transferase</keyword>
<dbReference type="Pfam" id="PF24894">
    <property type="entry name" value="Hexapep_GlmU"/>
    <property type="match status" value="1"/>
</dbReference>
<keyword evidence="4" id="KW-0320">Glycogen biosynthesis</keyword>
<evidence type="ECO:0000256" key="2">
    <source>
        <dbReference type="ARBA" id="ARBA00022679"/>
    </source>
</evidence>
<dbReference type="PANTHER" id="PTHR43523:SF2">
    <property type="entry name" value="GLUCOSE-1-PHOSPHATE ADENYLYLTRANSFERASE"/>
    <property type="match status" value="1"/>
</dbReference>
<dbReference type="InterPro" id="IPR056818">
    <property type="entry name" value="GlmU/GlgC-like_hexapep"/>
</dbReference>
<reference evidence="7 8" key="1">
    <citation type="submission" date="2013-08" db="EMBL/GenBank/DDBJ databases">
        <title>The genome sequence of Knoellia sinensis.</title>
        <authorList>
            <person name="Zhu W."/>
            <person name="Wang G."/>
        </authorList>
    </citation>
    <scope>NUCLEOTIDE SEQUENCE [LARGE SCALE GENOMIC DNA]</scope>
    <source>
        <strain evidence="7 8">KCTC 19936</strain>
    </source>
</reference>
<proteinExistence type="inferred from homology"/>
<dbReference type="GO" id="GO:0005978">
    <property type="term" value="P:glycogen biosynthetic process"/>
    <property type="evidence" value="ECO:0007669"/>
    <property type="project" value="UniProtKB-KW"/>
</dbReference>
<accession>A0A0A0JAF0</accession>
<feature type="domain" description="Glucose-1-phosphate adenylyltransferase/Bifunctional protein GlmU-like C-terminal hexapeptide" evidence="6">
    <location>
        <begin position="305"/>
        <end position="378"/>
    </location>
</feature>
<dbReference type="SUPFAM" id="SSF53448">
    <property type="entry name" value="Nucleotide-diphospho-sugar transferases"/>
    <property type="match status" value="1"/>
</dbReference>
<feature type="domain" description="Nucleotidyl transferase" evidence="5">
    <location>
        <begin position="14"/>
        <end position="276"/>
    </location>
</feature>
<dbReference type="Proteomes" id="UP000030002">
    <property type="component" value="Unassembled WGS sequence"/>
</dbReference>
<dbReference type="Pfam" id="PF00483">
    <property type="entry name" value="NTP_transferase"/>
    <property type="match status" value="1"/>
</dbReference>
<dbReference type="EMBL" id="AVPJ01000002">
    <property type="protein sequence ID" value="KGN34113.1"/>
    <property type="molecule type" value="Genomic_DNA"/>
</dbReference>
<dbReference type="RefSeq" id="WP_035912095.1">
    <property type="nucleotide sequence ID" value="NZ_AVPJ01000002.1"/>
</dbReference>
<dbReference type="STRING" id="1385520.N802_11950"/>
<dbReference type="Gene3D" id="3.90.550.10">
    <property type="entry name" value="Spore Coat Polysaccharide Biosynthesis Protein SpsA, Chain A"/>
    <property type="match status" value="1"/>
</dbReference>
<evidence type="ECO:0000259" key="6">
    <source>
        <dbReference type="Pfam" id="PF24894"/>
    </source>
</evidence>
<evidence type="ECO:0000256" key="4">
    <source>
        <dbReference type="ARBA" id="ARBA00023056"/>
    </source>
</evidence>
<comment type="caution">
    <text evidence="7">The sequence shown here is derived from an EMBL/GenBank/DDBJ whole genome shotgun (WGS) entry which is preliminary data.</text>
</comment>
<dbReference type="InterPro" id="IPR005835">
    <property type="entry name" value="NTP_transferase_dom"/>
</dbReference>